<keyword evidence="2" id="KW-0812">Transmembrane</keyword>
<feature type="region of interest" description="Disordered" evidence="1">
    <location>
        <begin position="57"/>
        <end position="90"/>
    </location>
</feature>
<reference evidence="3" key="1">
    <citation type="journal article" date="2020" name="mSystems">
        <title>Genome- and Community-Level Interaction Insights into Carbon Utilization and Element Cycling Functions of Hydrothermarchaeota in Hydrothermal Sediment.</title>
        <authorList>
            <person name="Zhou Z."/>
            <person name="Liu Y."/>
            <person name="Xu W."/>
            <person name="Pan J."/>
            <person name="Luo Z.H."/>
            <person name="Li M."/>
        </authorList>
    </citation>
    <scope>NUCLEOTIDE SEQUENCE [LARGE SCALE GENOMIC DNA]</scope>
    <source>
        <strain evidence="3">SpSt-374</strain>
    </source>
</reference>
<name>A0A7C3ZWP1_9CYAN</name>
<organism evidence="3">
    <name type="scientific">Planktothricoides sp. SpSt-374</name>
    <dbReference type="NCBI Taxonomy" id="2282167"/>
    <lineage>
        <taxon>Bacteria</taxon>
        <taxon>Bacillati</taxon>
        <taxon>Cyanobacteriota</taxon>
        <taxon>Cyanophyceae</taxon>
        <taxon>Oscillatoriophycideae</taxon>
        <taxon>Oscillatoriales</taxon>
        <taxon>Oscillatoriaceae</taxon>
        <taxon>Planktothricoides</taxon>
    </lineage>
</organism>
<keyword evidence="2" id="KW-1133">Transmembrane helix</keyword>
<proteinExistence type="predicted"/>
<dbReference type="EMBL" id="DSPX01000120">
    <property type="protein sequence ID" value="HGG01308.1"/>
    <property type="molecule type" value="Genomic_DNA"/>
</dbReference>
<accession>A0A7C3ZWP1</accession>
<protein>
    <submittedName>
        <fullName evidence="3">Uncharacterized protein</fullName>
    </submittedName>
</protein>
<comment type="caution">
    <text evidence="3">The sequence shown here is derived from an EMBL/GenBank/DDBJ whole genome shotgun (WGS) entry which is preliminary data.</text>
</comment>
<gene>
    <name evidence="3" type="ORF">ENR15_11830</name>
</gene>
<feature type="transmembrane region" description="Helical" evidence="2">
    <location>
        <begin position="20"/>
        <end position="38"/>
    </location>
</feature>
<evidence type="ECO:0000313" key="3">
    <source>
        <dbReference type="EMBL" id="HGG01308.1"/>
    </source>
</evidence>
<evidence type="ECO:0000256" key="1">
    <source>
        <dbReference type="SAM" id="MobiDB-lite"/>
    </source>
</evidence>
<feature type="compositionally biased region" description="Polar residues" evidence="1">
    <location>
        <begin position="66"/>
        <end position="78"/>
    </location>
</feature>
<dbReference type="AlphaFoldDB" id="A0A7C3ZWP1"/>
<sequence>MNRSQLNYGSELTQHRIPEPIHRLLLAFLFTGILYFNVGSAFPSKPTLVNGAAKTTTTYSEPGATSFPSASNRGTLEGTTPLEVARNGTK</sequence>
<evidence type="ECO:0000256" key="2">
    <source>
        <dbReference type="SAM" id="Phobius"/>
    </source>
</evidence>
<keyword evidence="2" id="KW-0472">Membrane</keyword>